<dbReference type="PANTHER" id="PTHR43673:SF2">
    <property type="entry name" value="NITROREDUCTASE"/>
    <property type="match status" value="1"/>
</dbReference>
<keyword evidence="3" id="KW-0285">Flavoprotein</keyword>
<keyword evidence="7" id="KW-0614">Plasmid</keyword>
<dbReference type="EMBL" id="CP017565">
    <property type="protein sequence ID" value="APA90582.1"/>
    <property type="molecule type" value="Genomic_DNA"/>
</dbReference>
<dbReference type="Proteomes" id="UP000179860">
    <property type="component" value="Plasmid pl2WSM5005"/>
</dbReference>
<evidence type="ECO:0000256" key="1">
    <source>
        <dbReference type="ARBA" id="ARBA00001917"/>
    </source>
</evidence>
<dbReference type="Pfam" id="PF00881">
    <property type="entry name" value="Nitroreductase"/>
    <property type="match status" value="1"/>
</dbReference>
<comment type="cofactor">
    <cofactor evidence="1">
        <name>FMN</name>
        <dbReference type="ChEBI" id="CHEBI:58210"/>
    </cofactor>
</comment>
<dbReference type="KEGG" id="pspw:BJG93_34110"/>
<geneLocation type="plasmid" evidence="7 8">
    <name>pl2WSM5005</name>
</geneLocation>
<dbReference type="OrthoDB" id="9809288at2"/>
<dbReference type="SUPFAM" id="SSF55469">
    <property type="entry name" value="FMN-dependent nitroreductase-like"/>
    <property type="match status" value="1"/>
</dbReference>
<keyword evidence="8" id="KW-1185">Reference proteome</keyword>
<evidence type="ECO:0000256" key="2">
    <source>
        <dbReference type="ARBA" id="ARBA00007118"/>
    </source>
</evidence>
<accession>A0A1I9YWK9</accession>
<gene>
    <name evidence="7" type="ORF">BJG93_34110</name>
</gene>
<evidence type="ECO:0000313" key="7">
    <source>
        <dbReference type="EMBL" id="APA90582.1"/>
    </source>
</evidence>
<protein>
    <submittedName>
        <fullName evidence="7">Nitroreductase family protein</fullName>
    </submittedName>
</protein>
<dbReference type="AlphaFoldDB" id="A0A1I9YWK9"/>
<feature type="domain" description="Nitroreductase" evidence="6">
    <location>
        <begin position="8"/>
        <end position="186"/>
    </location>
</feature>
<proteinExistence type="inferred from homology"/>
<evidence type="ECO:0000313" key="8">
    <source>
        <dbReference type="Proteomes" id="UP000179860"/>
    </source>
</evidence>
<dbReference type="RefSeq" id="WP_027193706.1">
    <property type="nucleotide sequence ID" value="NZ_CP017565.2"/>
</dbReference>
<sequence>MTAVNERLAWRYATKKFDVTKGVPAEKLERIVEAVRLAPTSSGLQPFELFIVSNADIRANIRTVAWDQAQITDCSHLLVFAAWDDITADRVNMMFDLTNEVRGFKNEGWENYRQMLLGIVADRGTEANYQAAARQAYIGLGAALIAAAFEAVDATPMEGFDPSAVDEILDLKSKNLRSVVMLALGYREAEGDWLVNLKKVRRSRDNFVTEVQ</sequence>
<evidence type="ECO:0000256" key="4">
    <source>
        <dbReference type="ARBA" id="ARBA00022643"/>
    </source>
</evidence>
<keyword evidence="5" id="KW-0560">Oxidoreductase</keyword>
<keyword evidence="4" id="KW-0288">FMN</keyword>
<dbReference type="GO" id="GO:0016491">
    <property type="term" value="F:oxidoreductase activity"/>
    <property type="evidence" value="ECO:0007669"/>
    <property type="project" value="UniProtKB-KW"/>
</dbReference>
<dbReference type="InterPro" id="IPR000415">
    <property type="entry name" value="Nitroreductase-like"/>
</dbReference>
<evidence type="ECO:0000256" key="3">
    <source>
        <dbReference type="ARBA" id="ARBA00022630"/>
    </source>
</evidence>
<organism evidence="7 8">
    <name type="scientific">Paraburkholderia sprentiae WSM5005</name>
    <dbReference type="NCBI Taxonomy" id="754502"/>
    <lineage>
        <taxon>Bacteria</taxon>
        <taxon>Pseudomonadati</taxon>
        <taxon>Pseudomonadota</taxon>
        <taxon>Betaproteobacteria</taxon>
        <taxon>Burkholderiales</taxon>
        <taxon>Burkholderiaceae</taxon>
        <taxon>Paraburkholderia</taxon>
    </lineage>
</organism>
<evidence type="ECO:0000256" key="5">
    <source>
        <dbReference type="ARBA" id="ARBA00023002"/>
    </source>
</evidence>
<dbReference type="Gene3D" id="3.40.109.10">
    <property type="entry name" value="NADH Oxidase"/>
    <property type="match status" value="1"/>
</dbReference>
<dbReference type="InterPro" id="IPR029479">
    <property type="entry name" value="Nitroreductase"/>
</dbReference>
<dbReference type="PANTHER" id="PTHR43673">
    <property type="entry name" value="NAD(P)H NITROREDUCTASE YDGI-RELATED"/>
    <property type="match status" value="1"/>
</dbReference>
<reference evidence="7" key="2">
    <citation type="submission" date="2021-06" db="EMBL/GenBank/DDBJ databases">
        <authorList>
            <person name="Rogers T.H."/>
            <person name="Ramsay J.P."/>
            <person name="Wang P."/>
            <person name="Terpolilli J."/>
        </authorList>
    </citation>
    <scope>NUCLEOTIDE SEQUENCE [LARGE SCALE GENOMIC DNA]</scope>
    <source>
        <strain evidence="7">WSM5005</strain>
        <plasmid evidence="7">pl2WSM5005</plasmid>
    </source>
</reference>
<evidence type="ECO:0000259" key="6">
    <source>
        <dbReference type="Pfam" id="PF00881"/>
    </source>
</evidence>
<name>A0A1I9YWK9_9BURK</name>
<reference evidence="7" key="1">
    <citation type="submission" date="2016-09" db="EMBL/GenBank/DDBJ databases">
        <title>The Complete Genome of Burkholderia sprentiae wsm5005.</title>
        <authorList>
            <person name="De Meyer S."/>
            <person name="Wang P."/>
            <person name="Terpolilli J."/>
        </authorList>
    </citation>
    <scope>NUCLEOTIDE SEQUENCE [LARGE SCALE GENOMIC DNA]</scope>
    <source>
        <strain evidence="7">WSM5005</strain>
        <plasmid evidence="7">pl2WSM5005</plasmid>
    </source>
</reference>
<comment type="similarity">
    <text evidence="2">Belongs to the nitroreductase family.</text>
</comment>